<keyword evidence="1" id="KW-0547">Nucleotide-binding</keyword>
<dbReference type="InterPro" id="IPR029000">
    <property type="entry name" value="Cyclophilin-like_dom_sf"/>
</dbReference>
<dbReference type="Proteomes" id="UP001223586">
    <property type="component" value="Unassembled WGS sequence"/>
</dbReference>
<evidence type="ECO:0000313" key="5">
    <source>
        <dbReference type="EMBL" id="MDQ0176416.1"/>
    </source>
</evidence>
<accession>A0ABT9WTA0</accession>
<dbReference type="SUPFAM" id="SSF50891">
    <property type="entry name" value="Cyclophilin-like"/>
    <property type="match status" value="1"/>
</dbReference>
<protein>
    <submittedName>
        <fullName evidence="5">Antagonist of KipI</fullName>
    </submittedName>
</protein>
<reference evidence="5 6" key="1">
    <citation type="submission" date="2023-07" db="EMBL/GenBank/DDBJ databases">
        <title>Genomic Encyclopedia of Type Strains, Phase IV (KMG-IV): sequencing the most valuable type-strain genomes for metagenomic binning, comparative biology and taxonomic classification.</title>
        <authorList>
            <person name="Goeker M."/>
        </authorList>
    </citation>
    <scope>NUCLEOTIDE SEQUENCE [LARGE SCALE GENOMIC DNA]</scope>
    <source>
        <strain evidence="5 6">DSM 23837</strain>
    </source>
</reference>
<evidence type="ECO:0000256" key="2">
    <source>
        <dbReference type="ARBA" id="ARBA00022801"/>
    </source>
</evidence>
<comment type="caution">
    <text evidence="5">The sequence shown here is derived from an EMBL/GenBank/DDBJ whole genome shotgun (WGS) entry which is preliminary data.</text>
</comment>
<gene>
    <name evidence="5" type="ORF">J2S08_002260</name>
</gene>
<feature type="domain" description="Carboxyltransferase" evidence="4">
    <location>
        <begin position="24"/>
        <end position="321"/>
    </location>
</feature>
<dbReference type="PANTHER" id="PTHR43309">
    <property type="entry name" value="5-OXOPROLINASE SUBUNIT C"/>
    <property type="match status" value="1"/>
</dbReference>
<dbReference type="SMART" id="SM00797">
    <property type="entry name" value="AHS2"/>
    <property type="match status" value="1"/>
</dbReference>
<name>A0ABT9WTA0_9BACI</name>
<evidence type="ECO:0000313" key="6">
    <source>
        <dbReference type="Proteomes" id="UP001223586"/>
    </source>
</evidence>
<proteinExistence type="predicted"/>
<dbReference type="EMBL" id="JAUSTT010000012">
    <property type="protein sequence ID" value="MDQ0176416.1"/>
    <property type="molecule type" value="Genomic_DNA"/>
</dbReference>
<dbReference type="InterPro" id="IPR052708">
    <property type="entry name" value="PxpC"/>
</dbReference>
<evidence type="ECO:0000259" key="4">
    <source>
        <dbReference type="SMART" id="SM00797"/>
    </source>
</evidence>
<sequence length="336" mass="37636">MSIKVIHPGFLTTIQDLGRYGFQKYGVSVSGAMDPISLRIANLLVGNEEGEGALEITLMGPSLTVEREMMIAITGADLLPTIDEKKVPMWRPVLIKKGSTLKFNACKIGCRAYLAVAGGFQVSKVMNSKSTFERGAFGGYHGRKLQNGDILEVNEISEQVKTMMERVERESASSLFFPMPWYVQPELFFSFKKHAPVRVMRGEHFDQLTLSSQSNFFKHDFSISSRSDRMGYRLSGSKISLKEPIELLSEAVSLGTIQLPPDGNPIMLLADRQTTGGYPRIAHVATVDIPVVAQRMPGDKIHFKEITYEQAQKLYIEREQQLEELKIGIHFKMQEG</sequence>
<evidence type="ECO:0000256" key="1">
    <source>
        <dbReference type="ARBA" id="ARBA00022741"/>
    </source>
</evidence>
<dbReference type="Gene3D" id="2.40.100.10">
    <property type="entry name" value="Cyclophilin-like"/>
    <property type="match status" value="1"/>
</dbReference>
<organism evidence="5 6">
    <name type="scientific">Bacillus chungangensis</name>
    <dbReference type="NCBI Taxonomy" id="587633"/>
    <lineage>
        <taxon>Bacteria</taxon>
        <taxon>Bacillati</taxon>
        <taxon>Bacillota</taxon>
        <taxon>Bacilli</taxon>
        <taxon>Bacillales</taxon>
        <taxon>Bacillaceae</taxon>
        <taxon>Bacillus</taxon>
    </lineage>
</organism>
<keyword evidence="2" id="KW-0378">Hydrolase</keyword>
<dbReference type="InterPro" id="IPR003778">
    <property type="entry name" value="CT_A_B"/>
</dbReference>
<dbReference type="NCBIfam" id="TIGR00724">
    <property type="entry name" value="urea_amlyse_rel"/>
    <property type="match status" value="1"/>
</dbReference>
<dbReference type="RefSeq" id="WP_307229552.1">
    <property type="nucleotide sequence ID" value="NZ_JAUSTT010000012.1"/>
</dbReference>
<dbReference type="Pfam" id="PF02626">
    <property type="entry name" value="CT_A_B"/>
    <property type="match status" value="1"/>
</dbReference>
<keyword evidence="6" id="KW-1185">Reference proteome</keyword>
<keyword evidence="3" id="KW-0067">ATP-binding</keyword>
<evidence type="ECO:0000256" key="3">
    <source>
        <dbReference type="ARBA" id="ARBA00022840"/>
    </source>
</evidence>
<dbReference type="PANTHER" id="PTHR43309:SF5">
    <property type="entry name" value="5-OXOPROLINASE SUBUNIT C"/>
    <property type="match status" value="1"/>
</dbReference>